<keyword evidence="2" id="KW-1185">Reference proteome</keyword>
<sequence length="317" mass="34394">MAFSPTSTSSLFTLQSSCSALFFLHSNYTPIFLLPLHFLMLSTPRKDTLTVVTVTLESGNGAVVASPTTEKLELSSYRRQYFPLAAVVGQNAIKTALCFGAIDRGIGGIALSGRRGTATPLMARGLNAVLPPIDVVAGSIANADPAFPEEWEDGLAEQVEYNSDGNIKTQVVRSPFVQIPLGVTEDRLIGSVDVEESMKTGTTVFQPGLLAEAHREEGAVREHLSDDRIAINLSADLPMILEDRVAAVGIATQFQEHSNQVLKMVEEETEYAKTQGMNGCNPKAIPLCQVRSFQVHKGRRIFIDGTDLILPFKDMVK</sequence>
<dbReference type="SUPFAM" id="SSF52540">
    <property type="entry name" value="P-loop containing nucleoside triphosphate hydrolases"/>
    <property type="match status" value="1"/>
</dbReference>
<dbReference type="PANTHER" id="PTHR43473">
    <property type="entry name" value="MAGNESIUM-CHELATASE SUBUNIT CHLD, CHLOROPLASTIC"/>
    <property type="match status" value="1"/>
</dbReference>
<accession>A0A8T2ZSA0</accession>
<name>A0A8T2ZSA0_POPDE</name>
<dbReference type="Gene3D" id="3.40.50.300">
    <property type="entry name" value="P-loop containing nucleotide triphosphate hydrolases"/>
    <property type="match status" value="1"/>
</dbReference>
<protein>
    <submittedName>
        <fullName evidence="1">Uncharacterized protein</fullName>
    </submittedName>
</protein>
<dbReference type="InterPro" id="IPR027417">
    <property type="entry name" value="P-loop_NTPase"/>
</dbReference>
<reference evidence="1" key="1">
    <citation type="journal article" date="2021" name="J. Hered.">
        <title>Genome Assembly of Salicaceae Populus deltoides (Eastern Cottonwood) I-69 Based on Nanopore Sequencing and Hi-C Technologies.</title>
        <authorList>
            <person name="Bai S."/>
            <person name="Wu H."/>
            <person name="Zhang J."/>
            <person name="Pan Z."/>
            <person name="Zhao W."/>
            <person name="Li Z."/>
            <person name="Tong C."/>
        </authorList>
    </citation>
    <scope>NUCLEOTIDE SEQUENCE</scope>
    <source>
        <tissue evidence="1">Leaf</tissue>
    </source>
</reference>
<dbReference type="AlphaFoldDB" id="A0A8T2ZSA0"/>
<proteinExistence type="predicted"/>
<evidence type="ECO:0000313" key="2">
    <source>
        <dbReference type="Proteomes" id="UP000807159"/>
    </source>
</evidence>
<comment type="caution">
    <text evidence="1">The sequence shown here is derived from an EMBL/GenBank/DDBJ whole genome shotgun (WGS) entry which is preliminary data.</text>
</comment>
<dbReference type="PANTHER" id="PTHR43473:SF2">
    <property type="entry name" value="MAGNESIUM-CHELATASE SUBUNIT CHLD, CHLOROPLASTIC"/>
    <property type="match status" value="1"/>
</dbReference>
<organism evidence="1 2">
    <name type="scientific">Populus deltoides</name>
    <name type="common">Eastern poplar</name>
    <name type="synonym">Eastern cottonwood</name>
    <dbReference type="NCBI Taxonomy" id="3696"/>
    <lineage>
        <taxon>Eukaryota</taxon>
        <taxon>Viridiplantae</taxon>
        <taxon>Streptophyta</taxon>
        <taxon>Embryophyta</taxon>
        <taxon>Tracheophyta</taxon>
        <taxon>Spermatophyta</taxon>
        <taxon>Magnoliopsida</taxon>
        <taxon>eudicotyledons</taxon>
        <taxon>Gunneridae</taxon>
        <taxon>Pentapetalae</taxon>
        <taxon>rosids</taxon>
        <taxon>fabids</taxon>
        <taxon>Malpighiales</taxon>
        <taxon>Salicaceae</taxon>
        <taxon>Saliceae</taxon>
        <taxon>Populus</taxon>
    </lineage>
</organism>
<dbReference type="Proteomes" id="UP000807159">
    <property type="component" value="Chromosome 1"/>
</dbReference>
<gene>
    <name evidence="1" type="ORF">H0E87_001602</name>
</gene>
<dbReference type="EMBL" id="JACEGQ020000001">
    <property type="protein sequence ID" value="KAH8520191.1"/>
    <property type="molecule type" value="Genomic_DNA"/>
</dbReference>
<evidence type="ECO:0000313" key="1">
    <source>
        <dbReference type="EMBL" id="KAH8520191.1"/>
    </source>
</evidence>